<keyword evidence="3" id="KW-1185">Reference proteome</keyword>
<reference evidence="2" key="1">
    <citation type="submission" date="2023-10" db="EMBL/GenBank/DDBJ databases">
        <authorList>
            <person name="Chen Y."/>
            <person name="Shah S."/>
            <person name="Dougan E. K."/>
            <person name="Thang M."/>
            <person name="Chan C."/>
        </authorList>
    </citation>
    <scope>NUCLEOTIDE SEQUENCE [LARGE SCALE GENOMIC DNA]</scope>
</reference>
<evidence type="ECO:0000313" key="3">
    <source>
        <dbReference type="Proteomes" id="UP001189429"/>
    </source>
</evidence>
<dbReference type="Proteomes" id="UP001189429">
    <property type="component" value="Unassembled WGS sequence"/>
</dbReference>
<protein>
    <submittedName>
        <fullName evidence="2">Uncharacterized protein</fullName>
    </submittedName>
</protein>
<name>A0ABN9Q224_9DINO</name>
<organism evidence="2 3">
    <name type="scientific">Prorocentrum cordatum</name>
    <dbReference type="NCBI Taxonomy" id="2364126"/>
    <lineage>
        <taxon>Eukaryota</taxon>
        <taxon>Sar</taxon>
        <taxon>Alveolata</taxon>
        <taxon>Dinophyceae</taxon>
        <taxon>Prorocentrales</taxon>
        <taxon>Prorocentraceae</taxon>
        <taxon>Prorocentrum</taxon>
    </lineage>
</organism>
<proteinExistence type="predicted"/>
<sequence>MFMQCFVTDRFCERQRRSPPFFPGWMSVQLANQCGVPFSRAHASGTHEEGHPVGASAPRRHAGRAKRKRASAPFRKRRRQVGPARSSADEGKRGPLAQNTTASSYTANSLCV</sequence>
<feature type="non-terminal residue" evidence="2">
    <location>
        <position position="112"/>
    </location>
</feature>
<evidence type="ECO:0000256" key="1">
    <source>
        <dbReference type="SAM" id="MobiDB-lite"/>
    </source>
</evidence>
<dbReference type="EMBL" id="CAUYUJ010001975">
    <property type="protein sequence ID" value="CAK0798579.1"/>
    <property type="molecule type" value="Genomic_DNA"/>
</dbReference>
<feature type="region of interest" description="Disordered" evidence="1">
    <location>
        <begin position="40"/>
        <end position="112"/>
    </location>
</feature>
<feature type="compositionally biased region" description="Polar residues" evidence="1">
    <location>
        <begin position="97"/>
        <end position="112"/>
    </location>
</feature>
<comment type="caution">
    <text evidence="2">The sequence shown here is derived from an EMBL/GenBank/DDBJ whole genome shotgun (WGS) entry which is preliminary data.</text>
</comment>
<evidence type="ECO:0000313" key="2">
    <source>
        <dbReference type="EMBL" id="CAK0798579.1"/>
    </source>
</evidence>
<feature type="compositionally biased region" description="Basic residues" evidence="1">
    <location>
        <begin position="58"/>
        <end position="80"/>
    </location>
</feature>
<accession>A0ABN9Q224</accession>
<gene>
    <name evidence="2" type="ORF">PCOR1329_LOCUS7292</name>
</gene>